<proteinExistence type="predicted"/>
<evidence type="ECO:0000256" key="1">
    <source>
        <dbReference type="ARBA" id="ARBA00022679"/>
    </source>
</evidence>
<dbReference type="PANTHER" id="PTHR13947">
    <property type="entry name" value="GNAT FAMILY N-ACETYLTRANSFERASE"/>
    <property type="match status" value="1"/>
</dbReference>
<dbReference type="PROSITE" id="PS51186">
    <property type="entry name" value="GNAT"/>
    <property type="match status" value="1"/>
</dbReference>
<dbReference type="Proteomes" id="UP000623301">
    <property type="component" value="Unassembled WGS sequence"/>
</dbReference>
<accession>A0ABS0WTL7</accession>
<dbReference type="InterPro" id="IPR000182">
    <property type="entry name" value="GNAT_dom"/>
</dbReference>
<dbReference type="CDD" id="cd04301">
    <property type="entry name" value="NAT_SF"/>
    <property type="match status" value="1"/>
</dbReference>
<dbReference type="Pfam" id="PF00583">
    <property type="entry name" value="Acetyltransf_1"/>
    <property type="match status" value="1"/>
</dbReference>
<reference evidence="3 4" key="1">
    <citation type="submission" date="2020-12" db="EMBL/GenBank/DDBJ databases">
        <title>Aureibaculum luteum sp. nov. and Aureibaculum flavum sp. nov., novel members of the family Flavobacteriaceae isolated from Antarctic intertidal sediments.</title>
        <authorList>
            <person name="He X."/>
            <person name="Zhang X."/>
        </authorList>
    </citation>
    <scope>NUCLEOTIDE SEQUENCE [LARGE SCALE GENOMIC DNA]</scope>
    <source>
        <strain evidence="3 4">A20</strain>
    </source>
</reference>
<dbReference type="SUPFAM" id="SSF55729">
    <property type="entry name" value="Acyl-CoA N-acyltransferases (Nat)"/>
    <property type="match status" value="1"/>
</dbReference>
<gene>
    <name evidence="3" type="ORF">JBL43_13850</name>
</gene>
<name>A0ABS0WTL7_9FLAO</name>
<dbReference type="RefSeq" id="WP_198842000.1">
    <property type="nucleotide sequence ID" value="NZ_JAEHFJ010000006.1"/>
</dbReference>
<protein>
    <submittedName>
        <fullName evidence="3">GNAT family N-acetyltransferase</fullName>
    </submittedName>
</protein>
<dbReference type="Gene3D" id="3.40.630.30">
    <property type="match status" value="1"/>
</dbReference>
<dbReference type="InterPro" id="IPR016181">
    <property type="entry name" value="Acyl_CoA_acyltransferase"/>
</dbReference>
<keyword evidence="4" id="KW-1185">Reference proteome</keyword>
<comment type="caution">
    <text evidence="3">The sequence shown here is derived from an EMBL/GenBank/DDBJ whole genome shotgun (WGS) entry which is preliminary data.</text>
</comment>
<dbReference type="PANTHER" id="PTHR13947:SF37">
    <property type="entry name" value="LD18367P"/>
    <property type="match status" value="1"/>
</dbReference>
<evidence type="ECO:0000313" key="4">
    <source>
        <dbReference type="Proteomes" id="UP000623301"/>
    </source>
</evidence>
<keyword evidence="1" id="KW-0808">Transferase</keyword>
<feature type="domain" description="N-acetyltransferase" evidence="2">
    <location>
        <begin position="1"/>
        <end position="158"/>
    </location>
</feature>
<evidence type="ECO:0000313" key="3">
    <source>
        <dbReference type="EMBL" id="MBJ2175332.1"/>
    </source>
</evidence>
<dbReference type="EMBL" id="JAEHFJ010000006">
    <property type="protein sequence ID" value="MBJ2175332.1"/>
    <property type="molecule type" value="Genomic_DNA"/>
</dbReference>
<sequence>MIIRKIEPKDNQEIEQIIKETILEFGLPTHGTAYEDIETTKMHASYQQDNEVYFVLENENKIVGGAGIKALKNNIEAVCELQKMYFSPIARGKGVGSVLIKKCLQEAKNFRFTACYIETDPRMEAAIHLYKKNGFTSLESSLGDTGHSSCSVWMLKTL</sequence>
<organism evidence="3 4">
    <name type="scientific">Aureibaculum flavum</name>
    <dbReference type="NCBI Taxonomy" id="2795986"/>
    <lineage>
        <taxon>Bacteria</taxon>
        <taxon>Pseudomonadati</taxon>
        <taxon>Bacteroidota</taxon>
        <taxon>Flavobacteriia</taxon>
        <taxon>Flavobacteriales</taxon>
        <taxon>Flavobacteriaceae</taxon>
        <taxon>Aureibaculum</taxon>
    </lineage>
</organism>
<evidence type="ECO:0000259" key="2">
    <source>
        <dbReference type="PROSITE" id="PS51186"/>
    </source>
</evidence>
<dbReference type="InterPro" id="IPR050769">
    <property type="entry name" value="NAT_camello-type"/>
</dbReference>